<dbReference type="EMBL" id="WBVQ01000001">
    <property type="protein sequence ID" value="KAB2817223.1"/>
    <property type="molecule type" value="Genomic_DNA"/>
</dbReference>
<dbReference type="InterPro" id="IPR017853">
    <property type="entry name" value="GH"/>
</dbReference>
<feature type="signal peptide" evidence="6">
    <location>
        <begin position="1"/>
        <end position="25"/>
    </location>
</feature>
<reference evidence="9 10" key="1">
    <citation type="submission" date="2019-10" db="EMBL/GenBank/DDBJ databases">
        <title>Genome sequence of Phaeocystidibacter marisrubri JCM30614 (type strain).</title>
        <authorList>
            <person name="Bowman J.P."/>
        </authorList>
    </citation>
    <scope>NUCLEOTIDE SEQUENCE [LARGE SCALE GENOMIC DNA]</scope>
    <source>
        <strain evidence="9 10">JCM 30614</strain>
    </source>
</reference>
<name>A0A6L3ZHX0_9FLAO</name>
<dbReference type="Gene3D" id="3.20.20.300">
    <property type="entry name" value="Glycoside hydrolase, family 3, N-terminal domain"/>
    <property type="match status" value="1"/>
</dbReference>
<organism evidence="9 10">
    <name type="scientific">Phaeocystidibacter marisrubri</name>
    <dbReference type="NCBI Taxonomy" id="1577780"/>
    <lineage>
        <taxon>Bacteria</taxon>
        <taxon>Pseudomonadati</taxon>
        <taxon>Bacteroidota</taxon>
        <taxon>Flavobacteriia</taxon>
        <taxon>Flavobacteriales</taxon>
        <taxon>Phaeocystidibacteraceae</taxon>
        <taxon>Phaeocystidibacter</taxon>
    </lineage>
</organism>
<dbReference type="Pfam" id="PF00933">
    <property type="entry name" value="Glyco_hydro_3"/>
    <property type="match status" value="1"/>
</dbReference>
<evidence type="ECO:0000313" key="9">
    <source>
        <dbReference type="EMBL" id="KAB2817223.1"/>
    </source>
</evidence>
<evidence type="ECO:0000256" key="6">
    <source>
        <dbReference type="SAM" id="SignalP"/>
    </source>
</evidence>
<dbReference type="OrthoDB" id="9805821at2"/>
<dbReference type="GO" id="GO:0005975">
    <property type="term" value="P:carbohydrate metabolic process"/>
    <property type="evidence" value="ECO:0007669"/>
    <property type="project" value="InterPro"/>
</dbReference>
<evidence type="ECO:0000259" key="7">
    <source>
        <dbReference type="Pfam" id="PF00144"/>
    </source>
</evidence>
<keyword evidence="6" id="KW-0732">Signal</keyword>
<keyword evidence="5" id="KW-0326">Glycosidase</keyword>
<dbReference type="SUPFAM" id="SSF56601">
    <property type="entry name" value="beta-lactamase/transpeptidase-like"/>
    <property type="match status" value="1"/>
</dbReference>
<dbReference type="Pfam" id="PF00144">
    <property type="entry name" value="Beta-lactamase"/>
    <property type="match status" value="1"/>
</dbReference>
<comment type="caution">
    <text evidence="9">The sequence shown here is derived from an EMBL/GenBank/DDBJ whole genome shotgun (WGS) entry which is preliminary data.</text>
</comment>
<feature type="domain" description="Beta-lactamase-related" evidence="7">
    <location>
        <begin position="595"/>
        <end position="949"/>
    </location>
</feature>
<dbReference type="InterPro" id="IPR001466">
    <property type="entry name" value="Beta-lactam-related"/>
</dbReference>
<dbReference type="PRINTS" id="PR00133">
    <property type="entry name" value="GLHYDRLASE3"/>
</dbReference>
<protein>
    <recommendedName>
        <fullName evidence="3">beta-N-acetylhexosaminidase</fullName>
        <ecNumber evidence="3">3.2.1.52</ecNumber>
    </recommendedName>
</protein>
<evidence type="ECO:0000313" key="10">
    <source>
        <dbReference type="Proteomes" id="UP000484164"/>
    </source>
</evidence>
<proteinExistence type="inferred from homology"/>
<comment type="similarity">
    <text evidence="2">Belongs to the glycosyl hydrolase 3 family.</text>
</comment>
<comment type="catalytic activity">
    <reaction evidence="1">
        <text>Hydrolysis of terminal non-reducing N-acetyl-D-hexosamine residues in N-acetyl-beta-D-hexosaminides.</text>
        <dbReference type="EC" id="3.2.1.52"/>
    </reaction>
</comment>
<dbReference type="EC" id="3.2.1.52" evidence="3"/>
<dbReference type="GO" id="GO:0004563">
    <property type="term" value="F:beta-N-acetylhexosaminidase activity"/>
    <property type="evidence" value="ECO:0007669"/>
    <property type="project" value="UniProtKB-EC"/>
</dbReference>
<keyword evidence="4 9" id="KW-0378">Hydrolase</keyword>
<evidence type="ECO:0000259" key="8">
    <source>
        <dbReference type="Pfam" id="PF00933"/>
    </source>
</evidence>
<keyword evidence="10" id="KW-1185">Reference proteome</keyword>
<dbReference type="InterPro" id="IPR036881">
    <property type="entry name" value="Glyco_hydro_3_C_sf"/>
</dbReference>
<dbReference type="PANTHER" id="PTHR30480">
    <property type="entry name" value="BETA-HEXOSAMINIDASE-RELATED"/>
    <property type="match status" value="1"/>
</dbReference>
<dbReference type="Gene3D" id="3.40.50.1700">
    <property type="entry name" value="Glycoside hydrolase family 3 C-terminal domain"/>
    <property type="match status" value="1"/>
</dbReference>
<evidence type="ECO:0000256" key="5">
    <source>
        <dbReference type="ARBA" id="ARBA00023295"/>
    </source>
</evidence>
<dbReference type="AlphaFoldDB" id="A0A6L3ZHX0"/>
<dbReference type="SUPFAM" id="SSF51445">
    <property type="entry name" value="(Trans)glycosidases"/>
    <property type="match status" value="1"/>
</dbReference>
<dbReference type="GO" id="GO:0009254">
    <property type="term" value="P:peptidoglycan turnover"/>
    <property type="evidence" value="ECO:0007669"/>
    <property type="project" value="TreeGrafter"/>
</dbReference>
<dbReference type="Proteomes" id="UP000484164">
    <property type="component" value="Unassembled WGS sequence"/>
</dbReference>
<evidence type="ECO:0000256" key="4">
    <source>
        <dbReference type="ARBA" id="ARBA00022801"/>
    </source>
</evidence>
<evidence type="ECO:0000256" key="3">
    <source>
        <dbReference type="ARBA" id="ARBA00012663"/>
    </source>
</evidence>
<dbReference type="RefSeq" id="WP_151691794.1">
    <property type="nucleotide sequence ID" value="NZ_WBVQ01000001.1"/>
</dbReference>
<dbReference type="InterPro" id="IPR036962">
    <property type="entry name" value="Glyco_hydro_3_N_sf"/>
</dbReference>
<dbReference type="InterPro" id="IPR012338">
    <property type="entry name" value="Beta-lactam/transpept-like"/>
</dbReference>
<gene>
    <name evidence="9" type="ORF">F8C82_02190</name>
</gene>
<evidence type="ECO:0000256" key="1">
    <source>
        <dbReference type="ARBA" id="ARBA00001231"/>
    </source>
</evidence>
<sequence>MHTIRLNFKLSLLFLMMTASFGLCSQPFYQGDDASVWADSTMKSMTIQQKIGQLFMVAAYSNRNAAHERELTSLIENHHIGGLIFFQGGPVRQARMTNRLQAKSDVPLMIGMDAEWDLAMRLDSVTQLPWPMTLGATNDSSLAYEYGKTIARHCKRLGVHFNFGPVLDINTNPDNPIIGVRSFGEDVERVSRLSVAYTLGMQDHGVLACGKHFPGHGDTDQDSHKTLPSVHQSYPRLSEVEWAPYRENFKHGLASVMVAHLNVPSLDRSGTPTSLSPIVVDSLLRNELGFDGLAFTDALNMRGVSDLYPPGEVDLRALLAGNDVLLFAEDVPAAVQKITAAIASGKLSEKELDLHVRRILMAKYGAGLANYSPIAVENIIADLNDHDSRVLIKQIYDQAATVVVNKDRILPLQNLENEKVTVVNIGSRINNNLADAAAHYSLVESFDFTGANASEVLKKVALSDLVIVGYFTDNTNPWRRYVMNEEEKRFIQRLLLQNRVVFVHFANPYGLKSTPEILESEAVIQTYQNTFDAALSAAQIIFGAREASGTLPVSIGVLMPSNHGIPTLDLNRLRYGFPEEVGMDATTLARIDAEVQRAIRAKATPGAQVVVARRGVIVYERSFGKPMYSSLETVKWDDIYDIASITKIAATLPMVMRMYDEGKLELNDELGKFLPETIGTNKEHLKVIDVLTHQAGLQAWIPFYIETLEAQKPSNTYYSKSLKEGYTIQVAKDLYIRDDYRDTIYDLILKSPLENPGKYKYSDLGYYLMKKIVEQTYRAPLDVLVQEFLYRPLGAWSMGFHPRERFSLDKIIPTEEDRYFRYQLIQGFVHDQGAAMMGGVGGHAGVFSNANDLAKLMQMYLNDGEYGGHRYFRPGTIELFTKCAFCENKNRRGIGFDKPQLEGAGPACDCASPKSFGHTGFTGTIAWVDPSEDLVYIFLSNRVYPDAENRALISMNIRTNIQEIIYDSLLP</sequence>
<dbReference type="SUPFAM" id="SSF52279">
    <property type="entry name" value="Beta-D-glucan exohydrolase, C-terminal domain"/>
    <property type="match status" value="1"/>
</dbReference>
<dbReference type="PANTHER" id="PTHR30480:SF13">
    <property type="entry name" value="BETA-HEXOSAMINIDASE"/>
    <property type="match status" value="1"/>
</dbReference>
<accession>A0A6L3ZHX0</accession>
<feature type="chain" id="PRO_5026783335" description="beta-N-acetylhexosaminidase" evidence="6">
    <location>
        <begin position="26"/>
        <end position="971"/>
    </location>
</feature>
<dbReference type="Gene3D" id="3.40.710.10">
    <property type="entry name" value="DD-peptidase/beta-lactamase superfamily"/>
    <property type="match status" value="1"/>
</dbReference>
<dbReference type="InterPro" id="IPR050226">
    <property type="entry name" value="NagZ_Beta-hexosaminidase"/>
</dbReference>
<feature type="domain" description="Glycoside hydrolase family 3 N-terminal" evidence="8">
    <location>
        <begin position="46"/>
        <end position="360"/>
    </location>
</feature>
<evidence type="ECO:0000256" key="2">
    <source>
        <dbReference type="ARBA" id="ARBA00005336"/>
    </source>
</evidence>
<dbReference type="InterPro" id="IPR001764">
    <property type="entry name" value="Glyco_hydro_3_N"/>
</dbReference>